<dbReference type="RefSeq" id="WP_128319609.1">
    <property type="nucleotide sequence ID" value="NZ_CP172734.1"/>
</dbReference>
<keyword evidence="2" id="KW-0001">2Fe-2S</keyword>
<dbReference type="InterPro" id="IPR036010">
    <property type="entry name" value="2Fe-2S_ferredoxin-like_sf"/>
</dbReference>
<keyword evidence="1" id="KW-0285">Flavoprotein</keyword>
<gene>
    <name evidence="9" type="ORF">DN603_09050</name>
</gene>
<evidence type="ECO:0000256" key="5">
    <source>
        <dbReference type="ARBA" id="ARBA00023004"/>
    </source>
</evidence>
<evidence type="ECO:0000256" key="3">
    <source>
        <dbReference type="ARBA" id="ARBA00022723"/>
    </source>
</evidence>
<dbReference type="AlphaFoldDB" id="A0A443VQ58"/>
<dbReference type="PANTHER" id="PTHR47354:SF1">
    <property type="entry name" value="CARNITINE MONOOXYGENASE REDUCTASE SUBUNIT"/>
    <property type="match status" value="1"/>
</dbReference>
<dbReference type="PROSITE" id="PS51384">
    <property type="entry name" value="FAD_FR"/>
    <property type="match status" value="1"/>
</dbReference>
<evidence type="ECO:0000256" key="2">
    <source>
        <dbReference type="ARBA" id="ARBA00022714"/>
    </source>
</evidence>
<keyword evidence="6" id="KW-0411">Iron-sulfur</keyword>
<dbReference type="InterPro" id="IPR017927">
    <property type="entry name" value="FAD-bd_FR_type"/>
</dbReference>
<evidence type="ECO:0000256" key="6">
    <source>
        <dbReference type="ARBA" id="ARBA00023014"/>
    </source>
</evidence>
<dbReference type="SUPFAM" id="SSF63380">
    <property type="entry name" value="Riboflavin synthase domain-like"/>
    <property type="match status" value="1"/>
</dbReference>
<dbReference type="InterPro" id="IPR006058">
    <property type="entry name" value="2Fe2S_fd_BS"/>
</dbReference>
<proteinExistence type="predicted"/>
<keyword evidence="3" id="KW-0479">Metal-binding</keyword>
<sequence>MSDVLKVVVDGLWREGDKSLAIKLLAQDGRPLPGWLPGAHIDVHLPCGIVRQYSLTGRHAEAGADAYLICVSREGASRGGSRYIHETLRPGQTLLISPPRNLFALQPARQVTLLAAGIGITPLYTMALHLDAAGTPFELHYYVKRRENAAFVGEMAKIISHGTCVVHCSDEGQSPRASLADTLGDARADHHLYLCGPSGFMDTARRIAAEKNWPEAQVHSEAFQPLKAAATSDDQDTFTVTLASSGETWPVPGDKTIAQVLQEHGVAVPLSCEMGMCGACLTPLMAGEADHRDTVQSEAEKSAAAQQIALCCSRSRSANLVIDL</sequence>
<dbReference type="GO" id="GO:0046872">
    <property type="term" value="F:metal ion binding"/>
    <property type="evidence" value="ECO:0007669"/>
    <property type="project" value="UniProtKB-KW"/>
</dbReference>
<dbReference type="SUPFAM" id="SSF54292">
    <property type="entry name" value="2Fe-2S ferredoxin-like"/>
    <property type="match status" value="1"/>
</dbReference>
<dbReference type="Gene3D" id="2.40.30.10">
    <property type="entry name" value="Translation factors"/>
    <property type="match status" value="1"/>
</dbReference>
<comment type="caution">
    <text evidence="9">The sequence shown here is derived from an EMBL/GenBank/DDBJ whole genome shotgun (WGS) entry which is preliminary data.</text>
</comment>
<dbReference type="InterPro" id="IPR039261">
    <property type="entry name" value="FNR_nucleotide-bd"/>
</dbReference>
<organism evidence="9 10">
    <name type="scientific">Raoultella planticola</name>
    <name type="common">Klebsiella planticola</name>
    <dbReference type="NCBI Taxonomy" id="575"/>
    <lineage>
        <taxon>Bacteria</taxon>
        <taxon>Pseudomonadati</taxon>
        <taxon>Pseudomonadota</taxon>
        <taxon>Gammaproteobacteria</taxon>
        <taxon>Enterobacterales</taxon>
        <taxon>Enterobacteriaceae</taxon>
        <taxon>Klebsiella/Raoultella group</taxon>
        <taxon>Raoultella</taxon>
    </lineage>
</organism>
<accession>A0A443VQ58</accession>
<dbReference type="EMBL" id="QKOX01000007">
    <property type="protein sequence ID" value="RWT23794.1"/>
    <property type="molecule type" value="Genomic_DNA"/>
</dbReference>
<evidence type="ECO:0000313" key="9">
    <source>
        <dbReference type="EMBL" id="RWT23794.1"/>
    </source>
</evidence>
<dbReference type="PROSITE" id="PS51085">
    <property type="entry name" value="2FE2S_FER_2"/>
    <property type="match status" value="1"/>
</dbReference>
<dbReference type="CDD" id="cd00207">
    <property type="entry name" value="fer2"/>
    <property type="match status" value="1"/>
</dbReference>
<feature type="domain" description="2Fe-2S ferredoxin-type" evidence="7">
    <location>
        <begin position="238"/>
        <end position="324"/>
    </location>
</feature>
<dbReference type="SUPFAM" id="SSF52343">
    <property type="entry name" value="Ferredoxin reductase-like, C-terminal NADP-linked domain"/>
    <property type="match status" value="1"/>
</dbReference>
<evidence type="ECO:0000256" key="4">
    <source>
        <dbReference type="ARBA" id="ARBA00023002"/>
    </source>
</evidence>
<dbReference type="CDD" id="cd06185">
    <property type="entry name" value="PDR_like"/>
    <property type="match status" value="1"/>
</dbReference>
<dbReference type="GO" id="GO:0051537">
    <property type="term" value="F:2 iron, 2 sulfur cluster binding"/>
    <property type="evidence" value="ECO:0007669"/>
    <property type="project" value="UniProtKB-KW"/>
</dbReference>
<keyword evidence="4" id="KW-0560">Oxidoreductase</keyword>
<feature type="domain" description="FAD-binding FR-type" evidence="8">
    <location>
        <begin position="2"/>
        <end position="106"/>
    </location>
</feature>
<evidence type="ECO:0000259" key="8">
    <source>
        <dbReference type="PROSITE" id="PS51384"/>
    </source>
</evidence>
<dbReference type="PROSITE" id="PS00197">
    <property type="entry name" value="2FE2S_FER_1"/>
    <property type="match status" value="1"/>
</dbReference>
<dbReference type="Proteomes" id="UP000288843">
    <property type="component" value="Unassembled WGS sequence"/>
</dbReference>
<dbReference type="InterPro" id="IPR001041">
    <property type="entry name" value="2Fe-2S_ferredoxin-type"/>
</dbReference>
<dbReference type="Gene3D" id="3.10.20.30">
    <property type="match status" value="1"/>
</dbReference>
<dbReference type="PRINTS" id="PR00409">
    <property type="entry name" value="PHDIOXRDTASE"/>
</dbReference>
<protein>
    <submittedName>
        <fullName evidence="9">Oxidoreductase</fullName>
    </submittedName>
</protein>
<dbReference type="Gene3D" id="3.40.50.80">
    <property type="entry name" value="Nucleotide-binding domain of ferredoxin-NADP reductase (FNR) module"/>
    <property type="match status" value="1"/>
</dbReference>
<name>A0A443VQ58_RAOPL</name>
<keyword evidence="5" id="KW-0408">Iron</keyword>
<dbReference type="Pfam" id="PF00111">
    <property type="entry name" value="Fer2"/>
    <property type="match status" value="1"/>
</dbReference>
<dbReference type="InterPro" id="IPR017938">
    <property type="entry name" value="Riboflavin_synthase-like_b-brl"/>
</dbReference>
<evidence type="ECO:0000313" key="10">
    <source>
        <dbReference type="Proteomes" id="UP000288843"/>
    </source>
</evidence>
<dbReference type="InterPro" id="IPR012675">
    <property type="entry name" value="Beta-grasp_dom_sf"/>
</dbReference>
<dbReference type="PANTHER" id="PTHR47354">
    <property type="entry name" value="NADH OXIDOREDUCTASE HCR"/>
    <property type="match status" value="1"/>
</dbReference>
<evidence type="ECO:0000256" key="1">
    <source>
        <dbReference type="ARBA" id="ARBA00022630"/>
    </source>
</evidence>
<evidence type="ECO:0000259" key="7">
    <source>
        <dbReference type="PROSITE" id="PS51085"/>
    </source>
</evidence>
<reference evidence="9 10" key="1">
    <citation type="submission" date="2018-06" db="EMBL/GenBank/DDBJ databases">
        <title>Carbapenemase-producing Enterobacteriaceae present in wastewater treatment plant effluent and nearby surface waters in the US.</title>
        <authorList>
            <person name="Mathys D.A."/>
            <person name="Mollenkopf D.F."/>
            <person name="Feicht S.M."/>
            <person name="Adams R.J."/>
            <person name="Albers A.L."/>
            <person name="Stuever D.M."/>
            <person name="Daniels J.B."/>
            <person name="Wittum T.E."/>
        </authorList>
    </citation>
    <scope>NUCLEOTIDE SEQUENCE [LARGE SCALE GENOMIC DNA]</scope>
    <source>
        <strain evidence="9 10">GEO_47_Down_B</strain>
    </source>
</reference>
<dbReference type="GO" id="GO:0016491">
    <property type="term" value="F:oxidoreductase activity"/>
    <property type="evidence" value="ECO:0007669"/>
    <property type="project" value="UniProtKB-KW"/>
</dbReference>
<dbReference type="InterPro" id="IPR050415">
    <property type="entry name" value="MRET"/>
</dbReference>